<dbReference type="InterPro" id="IPR008278">
    <property type="entry name" value="4-PPantetheinyl_Trfase_dom"/>
</dbReference>
<dbReference type="OrthoDB" id="517356at2"/>
<dbReference type="InterPro" id="IPR002582">
    <property type="entry name" value="ACPS"/>
</dbReference>
<evidence type="ECO:0000313" key="11">
    <source>
        <dbReference type="Proteomes" id="UP000306192"/>
    </source>
</evidence>
<keyword evidence="1 8" id="KW-0444">Lipid biosynthesis</keyword>
<gene>
    <name evidence="8" type="primary">acpS</name>
    <name evidence="10" type="ORF">D4765_04895</name>
</gene>
<dbReference type="SUPFAM" id="SSF56214">
    <property type="entry name" value="4'-phosphopantetheinyl transferase"/>
    <property type="match status" value="1"/>
</dbReference>
<dbReference type="RefSeq" id="WP_136641134.1">
    <property type="nucleotide sequence ID" value="NZ_QYRT01000006.1"/>
</dbReference>
<evidence type="ECO:0000256" key="5">
    <source>
        <dbReference type="ARBA" id="ARBA00022842"/>
    </source>
</evidence>
<dbReference type="EC" id="2.7.8.7" evidence="8"/>
<dbReference type="GO" id="GO:0006633">
    <property type="term" value="P:fatty acid biosynthetic process"/>
    <property type="evidence" value="ECO:0007669"/>
    <property type="project" value="UniProtKB-UniRule"/>
</dbReference>
<dbReference type="HAMAP" id="MF_00101">
    <property type="entry name" value="AcpS"/>
    <property type="match status" value="1"/>
</dbReference>
<organism evidence="10 11">
    <name type="scientific">Subtercola vilae</name>
    <dbReference type="NCBI Taxonomy" id="2056433"/>
    <lineage>
        <taxon>Bacteria</taxon>
        <taxon>Bacillati</taxon>
        <taxon>Actinomycetota</taxon>
        <taxon>Actinomycetes</taxon>
        <taxon>Micrococcales</taxon>
        <taxon>Microbacteriaceae</taxon>
        <taxon>Subtercola</taxon>
    </lineage>
</organism>
<comment type="caution">
    <text evidence="10">The sequence shown here is derived from an EMBL/GenBank/DDBJ whole genome shotgun (WGS) entry which is preliminary data.</text>
</comment>
<comment type="similarity">
    <text evidence="8">Belongs to the P-Pant transferase superfamily. AcpS family.</text>
</comment>
<evidence type="ECO:0000313" key="10">
    <source>
        <dbReference type="EMBL" id="TIH39411.1"/>
    </source>
</evidence>
<dbReference type="AlphaFoldDB" id="A0A4T2C7U5"/>
<evidence type="ECO:0000256" key="4">
    <source>
        <dbReference type="ARBA" id="ARBA00022832"/>
    </source>
</evidence>
<evidence type="ECO:0000259" key="9">
    <source>
        <dbReference type="Pfam" id="PF01648"/>
    </source>
</evidence>
<dbReference type="NCBIfam" id="NF000832">
    <property type="entry name" value="PRK00070.3-2"/>
    <property type="match status" value="1"/>
</dbReference>
<protein>
    <recommendedName>
        <fullName evidence="8">Holo-[acyl-carrier-protein] synthase</fullName>
        <shortName evidence="8">Holo-ACP synthase</shortName>
        <ecNumber evidence="8">2.7.8.7</ecNumber>
    </recommendedName>
    <alternativeName>
        <fullName evidence="8">4'-phosphopantetheinyl transferase AcpS</fullName>
    </alternativeName>
</protein>
<comment type="cofactor">
    <cofactor evidence="8">
        <name>Mg(2+)</name>
        <dbReference type="ChEBI" id="CHEBI:18420"/>
    </cofactor>
</comment>
<dbReference type="NCBIfam" id="TIGR00516">
    <property type="entry name" value="acpS"/>
    <property type="match status" value="1"/>
</dbReference>
<feature type="domain" description="4'-phosphopantetheinyl transferase" evidence="9">
    <location>
        <begin position="4"/>
        <end position="106"/>
    </location>
</feature>
<evidence type="ECO:0000256" key="6">
    <source>
        <dbReference type="ARBA" id="ARBA00023098"/>
    </source>
</evidence>
<sequence length="125" mass="13282">MIVGVGVDIVDVPRFKRQVERTPALVERLFAVSERGLAVRSLAARFAAKEALVKAVGGPNGFRWHDIEIVTNEAGRPRYVLSGLTAETVKQHGVSTLHLSMSHDGDSACAFVVAEGAGAGEGDEQ</sequence>
<evidence type="ECO:0000256" key="8">
    <source>
        <dbReference type="HAMAP-Rule" id="MF_00101"/>
    </source>
</evidence>
<reference evidence="10 11" key="1">
    <citation type="journal article" date="2019" name="Microorganisms">
        <title>Systematic Affiliation and Genome Analysis of Subtercola vilae DB165(T) with Particular Emphasis on Cold Adaptation of an Isolate from a High-Altitude Cold Volcano Lake.</title>
        <authorList>
            <person name="Villalobos A.S."/>
            <person name="Wiese J."/>
            <person name="Imhoff J.F."/>
            <person name="Dorador C."/>
            <person name="Keller A."/>
            <person name="Hentschel U."/>
        </authorList>
    </citation>
    <scope>NUCLEOTIDE SEQUENCE [LARGE SCALE GENOMIC DNA]</scope>
    <source>
        <strain evidence="10 11">DB165</strain>
    </source>
</reference>
<dbReference type="GO" id="GO:0008897">
    <property type="term" value="F:holo-[acyl-carrier-protein] synthase activity"/>
    <property type="evidence" value="ECO:0007669"/>
    <property type="project" value="UniProtKB-UniRule"/>
</dbReference>
<dbReference type="NCBIfam" id="TIGR00556">
    <property type="entry name" value="pantethn_trn"/>
    <property type="match status" value="1"/>
</dbReference>
<dbReference type="EMBL" id="QYRT01000006">
    <property type="protein sequence ID" value="TIH39411.1"/>
    <property type="molecule type" value="Genomic_DNA"/>
</dbReference>
<evidence type="ECO:0000256" key="2">
    <source>
        <dbReference type="ARBA" id="ARBA00022679"/>
    </source>
</evidence>
<keyword evidence="4 8" id="KW-0276">Fatty acid metabolism</keyword>
<comment type="catalytic activity">
    <reaction evidence="8">
        <text>apo-[ACP] + CoA = holo-[ACP] + adenosine 3',5'-bisphosphate + H(+)</text>
        <dbReference type="Rhea" id="RHEA:12068"/>
        <dbReference type="Rhea" id="RHEA-COMP:9685"/>
        <dbReference type="Rhea" id="RHEA-COMP:9690"/>
        <dbReference type="ChEBI" id="CHEBI:15378"/>
        <dbReference type="ChEBI" id="CHEBI:29999"/>
        <dbReference type="ChEBI" id="CHEBI:57287"/>
        <dbReference type="ChEBI" id="CHEBI:58343"/>
        <dbReference type="ChEBI" id="CHEBI:64479"/>
        <dbReference type="EC" id="2.7.8.7"/>
    </reaction>
</comment>
<name>A0A4T2C7U5_9MICO</name>
<keyword evidence="6 8" id="KW-0443">Lipid metabolism</keyword>
<evidence type="ECO:0000256" key="1">
    <source>
        <dbReference type="ARBA" id="ARBA00022516"/>
    </source>
</evidence>
<evidence type="ECO:0000256" key="7">
    <source>
        <dbReference type="ARBA" id="ARBA00023160"/>
    </source>
</evidence>
<dbReference type="Proteomes" id="UP000306192">
    <property type="component" value="Unassembled WGS sequence"/>
</dbReference>
<dbReference type="GO" id="GO:0005737">
    <property type="term" value="C:cytoplasm"/>
    <property type="evidence" value="ECO:0007669"/>
    <property type="project" value="UniProtKB-SubCell"/>
</dbReference>
<feature type="binding site" evidence="8">
    <location>
        <position position="50"/>
    </location>
    <ligand>
        <name>Mg(2+)</name>
        <dbReference type="ChEBI" id="CHEBI:18420"/>
    </ligand>
</feature>
<keyword evidence="5 8" id="KW-0460">Magnesium</keyword>
<proteinExistence type="inferred from homology"/>
<keyword evidence="7 8" id="KW-0275">Fatty acid biosynthesis</keyword>
<dbReference type="Gene3D" id="3.90.470.20">
    <property type="entry name" value="4'-phosphopantetheinyl transferase domain"/>
    <property type="match status" value="1"/>
</dbReference>
<dbReference type="InterPro" id="IPR037143">
    <property type="entry name" value="4-PPantetheinyl_Trfase_dom_sf"/>
</dbReference>
<evidence type="ECO:0000256" key="3">
    <source>
        <dbReference type="ARBA" id="ARBA00022723"/>
    </source>
</evidence>
<comment type="function">
    <text evidence="8">Transfers the 4'-phosphopantetheine moiety from coenzyme A to a Ser of acyl-carrier-protein.</text>
</comment>
<keyword evidence="11" id="KW-1185">Reference proteome</keyword>
<accession>A0A4T2C7U5</accession>
<keyword evidence="8" id="KW-0963">Cytoplasm</keyword>
<feature type="binding site" evidence="8">
    <location>
        <position position="8"/>
    </location>
    <ligand>
        <name>Mg(2+)</name>
        <dbReference type="ChEBI" id="CHEBI:18420"/>
    </ligand>
</feature>
<dbReference type="GO" id="GO:0000287">
    <property type="term" value="F:magnesium ion binding"/>
    <property type="evidence" value="ECO:0007669"/>
    <property type="project" value="UniProtKB-UniRule"/>
</dbReference>
<dbReference type="InterPro" id="IPR004568">
    <property type="entry name" value="Ppantetheine-prot_Trfase_dom"/>
</dbReference>
<keyword evidence="2 8" id="KW-0808">Transferase</keyword>
<dbReference type="Pfam" id="PF01648">
    <property type="entry name" value="ACPS"/>
    <property type="match status" value="1"/>
</dbReference>
<comment type="subcellular location">
    <subcellularLocation>
        <location evidence="8">Cytoplasm</location>
    </subcellularLocation>
</comment>
<keyword evidence="3 8" id="KW-0479">Metal-binding</keyword>